<dbReference type="Proteomes" id="UP000886723">
    <property type="component" value="Unassembled WGS sequence"/>
</dbReference>
<dbReference type="InterPro" id="IPR011664">
    <property type="entry name" value="Abi_system_AbiD/AbiF-like"/>
</dbReference>
<reference evidence="1" key="1">
    <citation type="submission" date="2020-10" db="EMBL/GenBank/DDBJ databases">
        <authorList>
            <person name="Gilroy R."/>
        </authorList>
    </citation>
    <scope>NUCLEOTIDE SEQUENCE</scope>
    <source>
        <strain evidence="1">ChiBcec2-4451</strain>
    </source>
</reference>
<evidence type="ECO:0000313" key="2">
    <source>
        <dbReference type="Proteomes" id="UP000886723"/>
    </source>
</evidence>
<organism evidence="1 2">
    <name type="scientific">Candidatus Pullilachnospira stercoravium</name>
    <dbReference type="NCBI Taxonomy" id="2840913"/>
    <lineage>
        <taxon>Bacteria</taxon>
        <taxon>Bacillati</taxon>
        <taxon>Bacillota</taxon>
        <taxon>Clostridia</taxon>
        <taxon>Lachnospirales</taxon>
        <taxon>Lachnospiraceae</taxon>
        <taxon>Lachnospiraceae incertae sedis</taxon>
        <taxon>Candidatus Pullilachnospira</taxon>
    </lineage>
</organism>
<sequence length="184" mass="21945">MDNQKFESYNMGIGHNIEKPMLDTMGQIQHLKNKGITFHYYSEEQAFDYLRHNNNYFKIASYRKNYDKYQGGENEGKYIALDFGYLKDLAIVDMRLRYTLVQLALDIEHYAKIDLLTTAEAHREDGYTICEDFFISLSEKQMNMINHEIERNKNSIYCGDLFKKYPEHFPVWVFLEMLPFGRMV</sequence>
<dbReference type="EMBL" id="DVON01000062">
    <property type="protein sequence ID" value="HIV12113.1"/>
    <property type="molecule type" value="Genomic_DNA"/>
</dbReference>
<comment type="caution">
    <text evidence="1">The sequence shown here is derived from an EMBL/GenBank/DDBJ whole genome shotgun (WGS) entry which is preliminary data.</text>
</comment>
<protein>
    <submittedName>
        <fullName evidence="1">Abi family protein</fullName>
    </submittedName>
</protein>
<gene>
    <name evidence="1" type="ORF">IAA63_03100</name>
</gene>
<dbReference type="Pfam" id="PF07751">
    <property type="entry name" value="Abi_2"/>
    <property type="match status" value="1"/>
</dbReference>
<name>A0A9D1NTA1_9FIRM</name>
<accession>A0A9D1NTA1</accession>
<reference evidence="1" key="2">
    <citation type="journal article" date="2021" name="PeerJ">
        <title>Extensive microbial diversity within the chicken gut microbiome revealed by metagenomics and culture.</title>
        <authorList>
            <person name="Gilroy R."/>
            <person name="Ravi A."/>
            <person name="Getino M."/>
            <person name="Pursley I."/>
            <person name="Horton D.L."/>
            <person name="Alikhan N.F."/>
            <person name="Baker D."/>
            <person name="Gharbi K."/>
            <person name="Hall N."/>
            <person name="Watson M."/>
            <person name="Adriaenssens E.M."/>
            <person name="Foster-Nyarko E."/>
            <person name="Jarju S."/>
            <person name="Secka A."/>
            <person name="Antonio M."/>
            <person name="Oren A."/>
            <person name="Chaudhuri R.R."/>
            <person name="La Ragione R."/>
            <person name="Hildebrand F."/>
            <person name="Pallen M.J."/>
        </authorList>
    </citation>
    <scope>NUCLEOTIDE SEQUENCE</scope>
    <source>
        <strain evidence="1">ChiBcec2-4451</strain>
    </source>
</reference>
<dbReference type="AlphaFoldDB" id="A0A9D1NTA1"/>
<evidence type="ECO:0000313" key="1">
    <source>
        <dbReference type="EMBL" id="HIV12113.1"/>
    </source>
</evidence>
<proteinExistence type="predicted"/>
<feature type="non-terminal residue" evidence="1">
    <location>
        <position position="184"/>
    </location>
</feature>